<feature type="region of interest" description="Disordered" evidence="1">
    <location>
        <begin position="46"/>
        <end position="67"/>
    </location>
</feature>
<evidence type="ECO:0000313" key="2">
    <source>
        <dbReference type="EMBL" id="SBW12943.1"/>
    </source>
</evidence>
<organism evidence="2">
    <name type="scientific">uncultured Alphaproteobacteria bacterium</name>
    <dbReference type="NCBI Taxonomy" id="91750"/>
    <lineage>
        <taxon>Bacteria</taxon>
        <taxon>Pseudomonadati</taxon>
        <taxon>Pseudomonadota</taxon>
        <taxon>Alphaproteobacteria</taxon>
        <taxon>environmental samples</taxon>
    </lineage>
</organism>
<feature type="compositionally biased region" description="Low complexity" evidence="1">
    <location>
        <begin position="211"/>
        <end position="224"/>
    </location>
</feature>
<evidence type="ECO:0000256" key="1">
    <source>
        <dbReference type="SAM" id="MobiDB-lite"/>
    </source>
</evidence>
<dbReference type="EMBL" id="FLUO01000003">
    <property type="protein sequence ID" value="SBW12943.1"/>
    <property type="molecule type" value="Genomic_DNA"/>
</dbReference>
<dbReference type="Pfam" id="PF13332">
    <property type="entry name" value="Fil_haemagg_2"/>
    <property type="match status" value="1"/>
</dbReference>
<accession>A0A212KML1</accession>
<sequence>MRRSEVSSGADLSADAGKNIEVSASTLTAEGDLALTAEGSVGLSAQADEFHEEVHKKTSGLQKGKMDGTEAVVTHQVTELSSGGDLAVTAKSGDVALEATRVASAGSATSSPEDGLVGMLSVTDSDFKSVSKTGSNLVRQSAAGTGHDDTTVRMVAIDAGGGDFEARAQVRWTVSTPACSRPTPVRLCSSSPPDSAVRSVKAERSRTSAPATSSGSSRGKSTGTARRRRPP</sequence>
<dbReference type="InterPro" id="IPR025157">
    <property type="entry name" value="Hemagglutinin_rpt"/>
</dbReference>
<protein>
    <submittedName>
        <fullName evidence="2">Uncharacterized protein</fullName>
    </submittedName>
</protein>
<dbReference type="GO" id="GO:0003824">
    <property type="term" value="F:catalytic activity"/>
    <property type="evidence" value="ECO:0007669"/>
    <property type="project" value="UniProtKB-ARBA"/>
</dbReference>
<proteinExistence type="predicted"/>
<dbReference type="AlphaFoldDB" id="A0A212KML1"/>
<name>A0A212KML1_9PROT</name>
<reference evidence="2" key="1">
    <citation type="submission" date="2016-04" db="EMBL/GenBank/DDBJ databases">
        <authorList>
            <person name="Evans L.H."/>
            <person name="Alamgir A."/>
            <person name="Owens N."/>
            <person name="Weber N.D."/>
            <person name="Virtaneva K."/>
            <person name="Barbian K."/>
            <person name="Babar A."/>
            <person name="Rosenke K."/>
        </authorList>
    </citation>
    <scope>NUCLEOTIDE SEQUENCE</scope>
    <source>
        <strain evidence="2">86</strain>
    </source>
</reference>
<gene>
    <name evidence="2" type="ORF">KL86APRO_30434</name>
</gene>
<feature type="region of interest" description="Disordered" evidence="1">
    <location>
        <begin position="178"/>
        <end position="231"/>
    </location>
</feature>